<comment type="caution">
    <text evidence="1">The sequence shown here is derived from an EMBL/GenBank/DDBJ whole genome shotgun (WGS) entry which is preliminary data.</text>
</comment>
<feature type="non-terminal residue" evidence="1">
    <location>
        <position position="54"/>
    </location>
</feature>
<dbReference type="EMBL" id="LAZR01026576">
    <property type="protein sequence ID" value="KKL68289.1"/>
    <property type="molecule type" value="Genomic_DNA"/>
</dbReference>
<gene>
    <name evidence="1" type="ORF">LCGC14_2126440</name>
</gene>
<dbReference type="AlphaFoldDB" id="A0A0F9E2S3"/>
<reference evidence="1" key="1">
    <citation type="journal article" date="2015" name="Nature">
        <title>Complex archaea that bridge the gap between prokaryotes and eukaryotes.</title>
        <authorList>
            <person name="Spang A."/>
            <person name="Saw J.H."/>
            <person name="Jorgensen S.L."/>
            <person name="Zaremba-Niedzwiedzka K."/>
            <person name="Martijn J."/>
            <person name="Lind A.E."/>
            <person name="van Eijk R."/>
            <person name="Schleper C."/>
            <person name="Guy L."/>
            <person name="Ettema T.J."/>
        </authorList>
    </citation>
    <scope>NUCLEOTIDE SEQUENCE</scope>
</reference>
<evidence type="ECO:0000313" key="1">
    <source>
        <dbReference type="EMBL" id="KKL68289.1"/>
    </source>
</evidence>
<name>A0A0F9E2S3_9ZZZZ</name>
<accession>A0A0F9E2S3</accession>
<proteinExistence type="predicted"/>
<organism evidence="1">
    <name type="scientific">marine sediment metagenome</name>
    <dbReference type="NCBI Taxonomy" id="412755"/>
    <lineage>
        <taxon>unclassified sequences</taxon>
        <taxon>metagenomes</taxon>
        <taxon>ecological metagenomes</taxon>
    </lineage>
</organism>
<protein>
    <submittedName>
        <fullName evidence="1">Uncharacterized protein</fullName>
    </submittedName>
</protein>
<sequence>MILDHEWMAAAIAAGNALTEHGTGNLSLGGLILWILIREVLPALRRKRNNPGNS</sequence>